<dbReference type="Proteomes" id="UP001144978">
    <property type="component" value="Unassembled WGS sequence"/>
</dbReference>
<accession>A0ACC1PLD6</accession>
<proteinExistence type="predicted"/>
<keyword evidence="2" id="KW-1185">Reference proteome</keyword>
<gene>
    <name evidence="1" type="ORF">NUW54_g7482</name>
</gene>
<protein>
    <submittedName>
        <fullName evidence="1">Uncharacterized protein</fullName>
    </submittedName>
</protein>
<dbReference type="EMBL" id="JANSHE010002152">
    <property type="protein sequence ID" value="KAJ2994852.1"/>
    <property type="molecule type" value="Genomic_DNA"/>
</dbReference>
<comment type="caution">
    <text evidence="1">The sequence shown here is derived from an EMBL/GenBank/DDBJ whole genome shotgun (WGS) entry which is preliminary data.</text>
</comment>
<organism evidence="1 2">
    <name type="scientific">Trametes sanguinea</name>
    <dbReference type="NCBI Taxonomy" id="158606"/>
    <lineage>
        <taxon>Eukaryota</taxon>
        <taxon>Fungi</taxon>
        <taxon>Dikarya</taxon>
        <taxon>Basidiomycota</taxon>
        <taxon>Agaricomycotina</taxon>
        <taxon>Agaricomycetes</taxon>
        <taxon>Polyporales</taxon>
        <taxon>Polyporaceae</taxon>
        <taxon>Trametes</taxon>
    </lineage>
</organism>
<name>A0ACC1PLD6_9APHY</name>
<evidence type="ECO:0000313" key="2">
    <source>
        <dbReference type="Proteomes" id="UP001144978"/>
    </source>
</evidence>
<sequence length="227" mass="25219">MTQSSSWLRAKPSALSKKPQVQTPSSTQHTDKSYKSSSGAAAEKAYLKQVHEATSASTVKLKKRKEPVIESSDDSGDDRPIPVLKKKKKLPPPTNSPVPSPSPPPSDTLDNIITQVADVLDPNANYLTRVHNGFESLYQYARLLPRVLGPYVKIETAFLKGGALAAQPGYLDNLQPGEKFDSDEEYAHCYRLIADIWPLLIDSEYYLRTNPDAAVKVLDFVRRFPHQ</sequence>
<evidence type="ECO:0000313" key="1">
    <source>
        <dbReference type="EMBL" id="KAJ2994852.1"/>
    </source>
</evidence>
<reference evidence="1" key="1">
    <citation type="submission" date="2022-08" db="EMBL/GenBank/DDBJ databases">
        <title>Genome Sequence of Pycnoporus sanguineus.</title>
        <authorList>
            <person name="Buettner E."/>
        </authorList>
    </citation>
    <scope>NUCLEOTIDE SEQUENCE</scope>
    <source>
        <strain evidence="1">CG-C14</strain>
    </source>
</reference>